<comment type="caution">
    <text evidence="2">The sequence shown here is derived from an EMBL/GenBank/DDBJ whole genome shotgun (WGS) entry which is preliminary data.</text>
</comment>
<feature type="region of interest" description="Disordered" evidence="1">
    <location>
        <begin position="1178"/>
        <end position="1257"/>
    </location>
</feature>
<proteinExistence type="predicted"/>
<evidence type="ECO:0000256" key="1">
    <source>
        <dbReference type="SAM" id="MobiDB-lite"/>
    </source>
</evidence>
<protein>
    <recommendedName>
        <fullName evidence="4">DNA replication checkpoint mediator MRC1 domain-containing protein</fullName>
    </recommendedName>
</protein>
<feature type="region of interest" description="Disordered" evidence="1">
    <location>
        <begin position="1320"/>
        <end position="1342"/>
    </location>
</feature>
<feature type="compositionally biased region" description="Polar residues" evidence="1">
    <location>
        <begin position="967"/>
        <end position="980"/>
    </location>
</feature>
<feature type="compositionally biased region" description="Low complexity" evidence="1">
    <location>
        <begin position="51"/>
        <end position="76"/>
    </location>
</feature>
<evidence type="ECO:0008006" key="4">
    <source>
        <dbReference type="Google" id="ProtNLM"/>
    </source>
</evidence>
<evidence type="ECO:0000313" key="2">
    <source>
        <dbReference type="EMBL" id="MBW0485242.1"/>
    </source>
</evidence>
<reference evidence="2" key="1">
    <citation type="submission" date="2021-03" db="EMBL/GenBank/DDBJ databases">
        <title>Draft genome sequence of rust myrtle Austropuccinia psidii MF-1, a brazilian biotype.</title>
        <authorList>
            <person name="Quecine M.C."/>
            <person name="Pachon D.M.R."/>
            <person name="Bonatelli M.L."/>
            <person name="Correr F.H."/>
            <person name="Franceschini L.M."/>
            <person name="Leite T.F."/>
            <person name="Margarido G.R.A."/>
            <person name="Almeida C.A."/>
            <person name="Ferrarezi J.A."/>
            <person name="Labate C.A."/>
        </authorList>
    </citation>
    <scope>NUCLEOTIDE SEQUENCE</scope>
    <source>
        <strain evidence="2">MF-1</strain>
    </source>
</reference>
<feature type="compositionally biased region" description="Acidic residues" evidence="1">
    <location>
        <begin position="1178"/>
        <end position="1202"/>
    </location>
</feature>
<name>A0A9Q3CK93_9BASI</name>
<feature type="region of interest" description="Disordered" evidence="1">
    <location>
        <begin position="143"/>
        <end position="191"/>
    </location>
</feature>
<feature type="compositionally biased region" description="Basic and acidic residues" evidence="1">
    <location>
        <begin position="1136"/>
        <end position="1147"/>
    </location>
</feature>
<feature type="region of interest" description="Disordered" evidence="1">
    <location>
        <begin position="706"/>
        <end position="765"/>
    </location>
</feature>
<keyword evidence="3" id="KW-1185">Reference proteome</keyword>
<feature type="compositionally biased region" description="Polar residues" evidence="1">
    <location>
        <begin position="651"/>
        <end position="666"/>
    </location>
</feature>
<feature type="region of interest" description="Disordered" evidence="1">
    <location>
        <begin position="1366"/>
        <end position="1397"/>
    </location>
</feature>
<feature type="compositionally biased region" description="Low complexity" evidence="1">
    <location>
        <begin position="713"/>
        <end position="724"/>
    </location>
</feature>
<dbReference type="OrthoDB" id="2504954at2759"/>
<feature type="compositionally biased region" description="Polar residues" evidence="1">
    <location>
        <begin position="33"/>
        <end position="50"/>
    </location>
</feature>
<feature type="compositionally biased region" description="Basic and acidic residues" evidence="1">
    <location>
        <begin position="1073"/>
        <end position="1101"/>
    </location>
</feature>
<feature type="compositionally biased region" description="Low complexity" evidence="1">
    <location>
        <begin position="143"/>
        <end position="166"/>
    </location>
</feature>
<organism evidence="2 3">
    <name type="scientific">Austropuccinia psidii MF-1</name>
    <dbReference type="NCBI Taxonomy" id="1389203"/>
    <lineage>
        <taxon>Eukaryota</taxon>
        <taxon>Fungi</taxon>
        <taxon>Dikarya</taxon>
        <taxon>Basidiomycota</taxon>
        <taxon>Pucciniomycotina</taxon>
        <taxon>Pucciniomycetes</taxon>
        <taxon>Pucciniales</taxon>
        <taxon>Sphaerophragmiaceae</taxon>
        <taxon>Austropuccinia</taxon>
    </lineage>
</organism>
<sequence>MEESEDLMNSEIKMKPKIVYGLPRAPLKPFNELDSSSQITQTSLHSVIDQSTNSSSSSTVENSSNNNHLSLQNHPSSIHKKSPLAILEEIDKMTDDDFERLKTNLTSNSLSDSIINKNFQDSNNLNSSSQPTLITTLSASTSKSFKSSSSTPSPSTPNNLSPLNKSENFKSTKRIRISDSDSDDSSIHHRTIKPKSISNKLNQIIIQSNQINHLSNLDQVLAQEKQLALAEAQKALDLEDQLNHPDLNHKIPPNQIILSDVESDSTEKISSKKPKLKKLKALTKKEKEQTQRTIASCERQQNFRLAGTYRVPTTKLEDIINKATSNFLTKPINASSHVIVGSDEALLLEQKLNSLDSMDFNAEAEAKKVLGDDDSTIDLVDEIPNKNENLDKLPQLPDLPSLITSPKSSLQRLKKEWLRKAKLQTQATVGNALANSDSDSDLEIIGAPTSLKMKNQVPSNHSHSNKDFSASSCDPFQQRLARQPDIQKTARFPIKALLGSNHDSSALEHLKTKPKVDSVMKKLLAKSAVESAKLREQKRAEFVERGGRLAKEFKNGTTLEPAELKAALIKSGQQAQNQLPEADDAVECDWDELGSVDEIDLIDQNEEVEEEDEEVEDEQEQESPSSEDCEDEEIDDAEDPIIEDGEKGDQVAQTEISRMEQSNSMPSGFEKCFLAQDLIESSKNISHLDSQSPSLTTASSLFPIPSKVLAPDSSSVSNSRPSTSEGTDLVSNLFKPASESSSPIDLPGFDPKPKPTKKQSNNDFIDIVPSCDNLPGFGSISDDKGFSPSLGGLTQFSQGINLVEKSSETGFSNLFEDDDQISLTHPLPLLKKATEPEKSMSKIPKIFLRNSDDDEAFPASCVLPAVNVLPEERERDMVMMMLDVQKKTEEDEEQVQYVNHRGLLTQNKPALEAGPPDSPLMSQDLIARTPFALRKDKPVTHLMSAEDEIDERDEPSPTELREGLASWQGSNHVSESPSTGNDEENLNGLPNKQPAVKNAFALVMNQTKIKPQVRKLGTAKMFLADQADESDDELNEFVNGGQNSKRGGDSEDEGSDDGVLSDLVNDEEDERDETTRLEGDIALEELAKKHLQEAEEKHSEQISKVVAGKIRLRQARNQRGDGGISDSDSEDDEEAERIKANQRARDHAAKKKKRAIHLIADKHVPFFKSYEEGTSQWVDEDDLTCFQPEDEQEESEDDEDDGFAQPVTNHRSRSKGLRPIDTQNNETLGWSDEFEEEEDDSTKKQDGMQFCSSPIQIPDYKISDPMLKRPNRPKGIASTKTLSSLHADVESMYSSKSSNQLTERHKSLVSELIGNEKRLGRISGGINGDDHVGGGASKSSSITYQNRKEQMRKNQMLKNQNQLDLQQTNRSQSLPNNKNNDQKLPGRLVSKLKKKHF</sequence>
<feature type="region of interest" description="Disordered" evidence="1">
    <location>
        <begin position="937"/>
        <end position="992"/>
    </location>
</feature>
<feature type="compositionally biased region" description="Acidic residues" evidence="1">
    <location>
        <begin position="595"/>
        <end position="643"/>
    </location>
</feature>
<feature type="region of interest" description="Disordered" evidence="1">
    <location>
        <begin position="30"/>
        <end position="80"/>
    </location>
</feature>
<gene>
    <name evidence="2" type="ORF">O181_024957</name>
</gene>
<dbReference type="Proteomes" id="UP000765509">
    <property type="component" value="Unassembled WGS sequence"/>
</dbReference>
<evidence type="ECO:0000313" key="3">
    <source>
        <dbReference type="Proteomes" id="UP000765509"/>
    </source>
</evidence>
<accession>A0A9Q3CK93</accession>
<feature type="region of interest" description="Disordered" evidence="1">
    <location>
        <begin position="595"/>
        <end position="668"/>
    </location>
</feature>
<dbReference type="EMBL" id="AVOT02008072">
    <property type="protein sequence ID" value="MBW0485242.1"/>
    <property type="molecule type" value="Genomic_DNA"/>
</dbReference>
<feature type="compositionally biased region" description="Polar residues" evidence="1">
    <location>
        <begin position="1366"/>
        <end position="1379"/>
    </location>
</feature>
<feature type="region of interest" description="Disordered" evidence="1">
    <location>
        <begin position="1029"/>
        <end position="1153"/>
    </location>
</feature>